<evidence type="ECO:0000313" key="5">
    <source>
        <dbReference type="Proteomes" id="UP000317429"/>
    </source>
</evidence>
<feature type="active site" description="Charge relay system" evidence="2">
    <location>
        <position position="267"/>
    </location>
</feature>
<accession>A0A518DA31</accession>
<keyword evidence="4" id="KW-0378">Hydrolase</keyword>
<dbReference type="InterPro" id="IPR029058">
    <property type="entry name" value="AB_hydrolase_fold"/>
</dbReference>
<dbReference type="GO" id="GO:0034338">
    <property type="term" value="F:short-chain carboxylesterase activity"/>
    <property type="evidence" value="ECO:0007669"/>
    <property type="project" value="TreeGrafter"/>
</dbReference>
<dbReference type="AlphaFoldDB" id="A0A518DA31"/>
<evidence type="ECO:0000256" key="2">
    <source>
        <dbReference type="PIRSR" id="PIRSR005211-1"/>
    </source>
</evidence>
<dbReference type="InterPro" id="IPR012020">
    <property type="entry name" value="ABHD4"/>
</dbReference>
<evidence type="ECO:0000256" key="1">
    <source>
        <dbReference type="ARBA" id="ARBA00010884"/>
    </source>
</evidence>
<dbReference type="SUPFAM" id="SSF53474">
    <property type="entry name" value="alpha/beta-Hydrolases"/>
    <property type="match status" value="1"/>
</dbReference>
<feature type="active site" description="Charge relay system" evidence="2">
    <location>
        <position position="294"/>
    </location>
</feature>
<sequence length="337" mass="37073">MQNFRPHPLLRGGHAQTLAGMCLSYPYRDYSAVQQLVSLDDGDRLVLHDDCPDDWRPGQRVAVLVHGLGGTHNSPYVRRLAEKLNDLGTRTFRLDLRGCGVGEDHSRGGAHGASWPDLAAAVEHVAVLCPDSPTALVGYSLGGALALNLAGELGSGKCGNLTSVFAVCPPLDLLSLGRRFRGFPARIYDRHFCDMMWRHITRRVESMANPPVIDLTRRPRTLRKLDEWVIAPFHGYADVLEYYSHANAGPRLASINIPTRIVLAADDPVIPIEPLEHYPRSSHVEAFITPSGGHVGFVGRPGEDADTRWIDWRVAEWMMDQPEWAVGGVTNTLVAVG</sequence>
<protein>
    <submittedName>
        <fullName evidence="4">Putative hydrolase</fullName>
    </submittedName>
</protein>
<dbReference type="InterPro" id="IPR000073">
    <property type="entry name" value="AB_hydrolase_1"/>
</dbReference>
<dbReference type="EMBL" id="CP036291">
    <property type="protein sequence ID" value="QDU88342.1"/>
    <property type="molecule type" value="Genomic_DNA"/>
</dbReference>
<comment type="similarity">
    <text evidence="1">Belongs to the AB hydrolase superfamily. AB hydrolase 4 family.</text>
</comment>
<dbReference type="PIRSF" id="PIRSF005211">
    <property type="entry name" value="Ab_hydro_YheT"/>
    <property type="match status" value="1"/>
</dbReference>
<organism evidence="4 5">
    <name type="scientific">Pirellulimonas nuda</name>
    <dbReference type="NCBI Taxonomy" id="2528009"/>
    <lineage>
        <taxon>Bacteria</taxon>
        <taxon>Pseudomonadati</taxon>
        <taxon>Planctomycetota</taxon>
        <taxon>Planctomycetia</taxon>
        <taxon>Pirellulales</taxon>
        <taxon>Lacipirellulaceae</taxon>
        <taxon>Pirellulimonas</taxon>
    </lineage>
</organism>
<reference evidence="4 5" key="1">
    <citation type="submission" date="2019-02" db="EMBL/GenBank/DDBJ databases">
        <title>Deep-cultivation of Planctomycetes and their phenomic and genomic characterization uncovers novel biology.</title>
        <authorList>
            <person name="Wiegand S."/>
            <person name="Jogler M."/>
            <person name="Boedeker C."/>
            <person name="Pinto D."/>
            <person name="Vollmers J."/>
            <person name="Rivas-Marin E."/>
            <person name="Kohn T."/>
            <person name="Peeters S.H."/>
            <person name="Heuer A."/>
            <person name="Rast P."/>
            <person name="Oberbeckmann S."/>
            <person name="Bunk B."/>
            <person name="Jeske O."/>
            <person name="Meyerdierks A."/>
            <person name="Storesund J.E."/>
            <person name="Kallscheuer N."/>
            <person name="Luecker S."/>
            <person name="Lage O.M."/>
            <person name="Pohl T."/>
            <person name="Merkel B.J."/>
            <person name="Hornburger P."/>
            <person name="Mueller R.-W."/>
            <person name="Bruemmer F."/>
            <person name="Labrenz M."/>
            <person name="Spormann A.M."/>
            <person name="Op den Camp H."/>
            <person name="Overmann J."/>
            <person name="Amann R."/>
            <person name="Jetten M.S.M."/>
            <person name="Mascher T."/>
            <person name="Medema M.H."/>
            <person name="Devos D.P."/>
            <person name="Kaster A.-K."/>
            <person name="Ovreas L."/>
            <person name="Rohde M."/>
            <person name="Galperin M.Y."/>
            <person name="Jogler C."/>
        </authorList>
    </citation>
    <scope>NUCLEOTIDE SEQUENCE [LARGE SCALE GENOMIC DNA]</scope>
    <source>
        <strain evidence="4 5">Pla175</strain>
    </source>
</reference>
<dbReference type="Pfam" id="PF12697">
    <property type="entry name" value="Abhydrolase_6"/>
    <property type="match status" value="1"/>
</dbReference>
<name>A0A518DA31_9BACT</name>
<evidence type="ECO:0000313" key="4">
    <source>
        <dbReference type="EMBL" id="QDU88342.1"/>
    </source>
</evidence>
<dbReference type="GO" id="GO:0047372">
    <property type="term" value="F:monoacylglycerol lipase activity"/>
    <property type="evidence" value="ECO:0007669"/>
    <property type="project" value="TreeGrafter"/>
</dbReference>
<dbReference type="PANTHER" id="PTHR10794">
    <property type="entry name" value="ABHYDROLASE DOMAIN-CONTAINING PROTEIN"/>
    <property type="match status" value="1"/>
</dbReference>
<dbReference type="PANTHER" id="PTHR10794:SF94">
    <property type="entry name" value="ESTERASE YHET-RELATED"/>
    <property type="match status" value="1"/>
</dbReference>
<evidence type="ECO:0000259" key="3">
    <source>
        <dbReference type="Pfam" id="PF12697"/>
    </source>
</evidence>
<gene>
    <name evidence="4" type="ORF">Pla175_17170</name>
</gene>
<keyword evidence="5" id="KW-1185">Reference proteome</keyword>
<dbReference type="PRINTS" id="PR00111">
    <property type="entry name" value="ABHYDROLASE"/>
</dbReference>
<feature type="domain" description="AB hydrolase-1" evidence="3">
    <location>
        <begin position="63"/>
        <end position="301"/>
    </location>
</feature>
<dbReference type="KEGG" id="pnd:Pla175_17170"/>
<feature type="active site" description="Charge relay system" evidence="2">
    <location>
        <position position="140"/>
    </location>
</feature>
<dbReference type="Gene3D" id="3.40.50.1820">
    <property type="entry name" value="alpha/beta hydrolase"/>
    <property type="match status" value="1"/>
</dbReference>
<dbReference type="InterPro" id="IPR050960">
    <property type="entry name" value="AB_hydrolase_4_sf"/>
</dbReference>
<dbReference type="Proteomes" id="UP000317429">
    <property type="component" value="Chromosome"/>
</dbReference>
<proteinExistence type="inferred from homology"/>